<dbReference type="Pfam" id="PF08379">
    <property type="entry name" value="Bact_transglu_N"/>
    <property type="match status" value="1"/>
</dbReference>
<evidence type="ECO:0000256" key="1">
    <source>
        <dbReference type="ARBA" id="ARBA00022962"/>
    </source>
</evidence>
<dbReference type="PANTHER" id="PTHR33490">
    <property type="entry name" value="BLR5614 PROTEIN-RELATED"/>
    <property type="match status" value="1"/>
</dbReference>
<dbReference type="RefSeq" id="WP_145063424.1">
    <property type="nucleotide sequence ID" value="NZ_CP036287.1"/>
</dbReference>
<dbReference type="KEGG" id="pbap:Pla133_12030"/>
<dbReference type="InterPro" id="IPR029055">
    <property type="entry name" value="Ntn_hydrolases_N"/>
</dbReference>
<evidence type="ECO:0000313" key="5">
    <source>
        <dbReference type="Proteomes" id="UP000316921"/>
    </source>
</evidence>
<evidence type="ECO:0000313" key="4">
    <source>
        <dbReference type="EMBL" id="QDU66137.1"/>
    </source>
</evidence>
<dbReference type="Gene3D" id="3.10.620.30">
    <property type="match status" value="1"/>
</dbReference>
<dbReference type="Pfam" id="PF13230">
    <property type="entry name" value="GATase_4"/>
    <property type="match status" value="1"/>
</dbReference>
<dbReference type="InterPro" id="IPR013589">
    <property type="entry name" value="Bac_transglu_N"/>
</dbReference>
<proteinExistence type="predicted"/>
<protein>
    <submittedName>
        <fullName evidence="4">Transglutaminase-like superfamily protein</fullName>
    </submittedName>
</protein>
<feature type="compositionally biased region" description="Low complexity" evidence="2">
    <location>
        <begin position="283"/>
        <end position="294"/>
    </location>
</feature>
<reference evidence="4 5" key="1">
    <citation type="submission" date="2019-02" db="EMBL/GenBank/DDBJ databases">
        <title>Deep-cultivation of Planctomycetes and their phenomic and genomic characterization uncovers novel biology.</title>
        <authorList>
            <person name="Wiegand S."/>
            <person name="Jogler M."/>
            <person name="Boedeker C."/>
            <person name="Pinto D."/>
            <person name="Vollmers J."/>
            <person name="Rivas-Marin E."/>
            <person name="Kohn T."/>
            <person name="Peeters S.H."/>
            <person name="Heuer A."/>
            <person name="Rast P."/>
            <person name="Oberbeckmann S."/>
            <person name="Bunk B."/>
            <person name="Jeske O."/>
            <person name="Meyerdierks A."/>
            <person name="Storesund J.E."/>
            <person name="Kallscheuer N."/>
            <person name="Luecker S."/>
            <person name="Lage O.M."/>
            <person name="Pohl T."/>
            <person name="Merkel B.J."/>
            <person name="Hornburger P."/>
            <person name="Mueller R.-W."/>
            <person name="Bruemmer F."/>
            <person name="Labrenz M."/>
            <person name="Spormann A.M."/>
            <person name="Op den Camp H."/>
            <person name="Overmann J."/>
            <person name="Amann R."/>
            <person name="Jetten M.S.M."/>
            <person name="Mascher T."/>
            <person name="Medema M.H."/>
            <person name="Devos D.P."/>
            <person name="Kaster A.-K."/>
            <person name="Ovreas L."/>
            <person name="Rohde M."/>
            <person name="Galperin M.Y."/>
            <person name="Jogler C."/>
        </authorList>
    </citation>
    <scope>NUCLEOTIDE SEQUENCE [LARGE SCALE GENOMIC DNA]</scope>
    <source>
        <strain evidence="4 5">Pla133</strain>
    </source>
</reference>
<organism evidence="4 5">
    <name type="scientific">Engelhardtia mirabilis</name>
    <dbReference type="NCBI Taxonomy" id="2528011"/>
    <lineage>
        <taxon>Bacteria</taxon>
        <taxon>Pseudomonadati</taxon>
        <taxon>Planctomycetota</taxon>
        <taxon>Planctomycetia</taxon>
        <taxon>Planctomycetia incertae sedis</taxon>
        <taxon>Engelhardtia</taxon>
    </lineage>
</organism>
<dbReference type="Gene3D" id="3.60.20.10">
    <property type="entry name" value="Glutamine Phosphoribosylpyrophosphate, subunit 1, domain 1"/>
    <property type="match status" value="1"/>
</dbReference>
<dbReference type="EMBL" id="CP036287">
    <property type="protein sequence ID" value="QDU66137.1"/>
    <property type="molecule type" value="Genomic_DNA"/>
</dbReference>
<dbReference type="Pfam" id="PF01841">
    <property type="entry name" value="Transglut_core"/>
    <property type="match status" value="1"/>
</dbReference>
<keyword evidence="5" id="KW-1185">Reference proteome</keyword>
<feature type="domain" description="Transglutaminase-like" evidence="3">
    <location>
        <begin position="523"/>
        <end position="591"/>
    </location>
</feature>
<keyword evidence="1" id="KW-0315">Glutamine amidotransferase</keyword>
<dbReference type="Proteomes" id="UP000316921">
    <property type="component" value="Chromosome"/>
</dbReference>
<dbReference type="SUPFAM" id="SSF56235">
    <property type="entry name" value="N-terminal nucleophile aminohydrolases (Ntn hydrolases)"/>
    <property type="match status" value="1"/>
</dbReference>
<dbReference type="InterPro" id="IPR038765">
    <property type="entry name" value="Papain-like_cys_pep_sf"/>
</dbReference>
<dbReference type="InterPro" id="IPR026869">
    <property type="entry name" value="EgtC-like"/>
</dbReference>
<dbReference type="SUPFAM" id="SSF54001">
    <property type="entry name" value="Cysteine proteinases"/>
    <property type="match status" value="1"/>
</dbReference>
<gene>
    <name evidence="4" type="ORF">Pla133_12030</name>
</gene>
<evidence type="ECO:0000256" key="2">
    <source>
        <dbReference type="SAM" id="MobiDB-lite"/>
    </source>
</evidence>
<dbReference type="AlphaFoldDB" id="A0A518BGM4"/>
<sequence length="638" mass="71622">MTRLLAMSFDAPATPRITLRWQSKQTGGSSAKFGWGVAWYPPDELEVVTIKDPTSHGDDAMTAMLREWPRFRSTIFLGNLRGAARRVSQEDTHPFDRRFAGRSWVLTHNGWLNGDYAANLPLGLDQVHGPVGHTDSEHILCWLLDRLREAGARRLADAGWERIRGWFTQVNQLGTANIVISDGLDLLVYQDKDLYNPMHWIRRKPPHATSVLENDDIELDLSDARDENRTGIIVATAALSDDEWTGLQPGQMLVLRRGGIEWDSSGTEATPPGLDLPTPAPSPALVASSAPATAQGPEHGAQAHQQSATGNLPPKPLPATNLVQVQNMGGVAPVVHSAGGTVVGSHSESRLYRVHHETSYSYEKPIERSTHVLRLRPVVDRFQELLEYDLAIEPQTSLHRYEDVFGNEVASFDLERPYSALKLVSTSLVRVRVDPRRTIHSPVRRSTIPLVWMPWQRQMMTPYLLSHELPETQLRELFEYAMGFVERQDYDLAESLLDMNRTINKDYAYVQGSTTVETTPFEVYTTRRGVCQDFANLLICLARLIGVPARYRVGYIDTSKDYENTLQSDASHAWAEVYLPWFGWQGFDPTNGCLAELDHVRVACGRNYRDATPTSGTIYRGGGTEQLMTEVRVERQAD</sequence>
<dbReference type="PANTHER" id="PTHR33490:SF6">
    <property type="entry name" value="SLL1049 PROTEIN"/>
    <property type="match status" value="1"/>
</dbReference>
<evidence type="ECO:0000259" key="3">
    <source>
        <dbReference type="SMART" id="SM00460"/>
    </source>
</evidence>
<dbReference type="SMART" id="SM00460">
    <property type="entry name" value="TGc"/>
    <property type="match status" value="1"/>
</dbReference>
<dbReference type="InterPro" id="IPR002931">
    <property type="entry name" value="Transglutaminase-like"/>
</dbReference>
<name>A0A518BGM4_9BACT</name>
<accession>A0A518BGM4</accession>
<feature type="region of interest" description="Disordered" evidence="2">
    <location>
        <begin position="263"/>
        <end position="314"/>
    </location>
</feature>
<dbReference type="CDD" id="cd01908">
    <property type="entry name" value="YafJ"/>
    <property type="match status" value="1"/>
</dbReference>